<evidence type="ECO:0000313" key="2">
    <source>
        <dbReference type="Proteomes" id="UP000000602"/>
    </source>
</evidence>
<dbReference type="STRING" id="177439.DP3082"/>
<dbReference type="Pfam" id="PF10294">
    <property type="entry name" value="Methyltransf_16"/>
    <property type="match status" value="1"/>
</dbReference>
<dbReference type="eggNOG" id="COG3897">
    <property type="taxonomic scope" value="Bacteria"/>
</dbReference>
<dbReference type="HOGENOM" id="CLU_082963_0_0_7"/>
<reference evidence="2" key="1">
    <citation type="journal article" date="2004" name="Environ. Microbiol.">
        <title>The genome of Desulfotalea psychrophila, a sulfate-reducing bacterium from permanently cold Arctic sediments.</title>
        <authorList>
            <person name="Rabus R."/>
            <person name="Ruepp A."/>
            <person name="Frickey T."/>
            <person name="Rattei T."/>
            <person name="Fartmann B."/>
            <person name="Stark M."/>
            <person name="Bauer M."/>
            <person name="Zibat A."/>
            <person name="Lombardot T."/>
            <person name="Becker I."/>
            <person name="Amann J."/>
            <person name="Gellner K."/>
            <person name="Teeling H."/>
            <person name="Leuschner W.D."/>
            <person name="Gloeckner F.-O."/>
            <person name="Lupas A.N."/>
            <person name="Amann R."/>
            <person name="Klenk H.-P."/>
        </authorList>
    </citation>
    <scope>NUCLEOTIDE SEQUENCE [LARGE SCALE GENOMIC DNA]</scope>
    <source>
        <strain evidence="2">DSM 12343 / LSv54</strain>
    </source>
</reference>
<dbReference type="InterPro" id="IPR029063">
    <property type="entry name" value="SAM-dependent_MTases_sf"/>
</dbReference>
<protein>
    <recommendedName>
        <fullName evidence="3">Methyltransferase</fullName>
    </recommendedName>
</protein>
<organism evidence="1 2">
    <name type="scientific">Desulfotalea psychrophila (strain LSv54 / DSM 12343)</name>
    <dbReference type="NCBI Taxonomy" id="177439"/>
    <lineage>
        <taxon>Bacteria</taxon>
        <taxon>Pseudomonadati</taxon>
        <taxon>Thermodesulfobacteriota</taxon>
        <taxon>Desulfobulbia</taxon>
        <taxon>Desulfobulbales</taxon>
        <taxon>Desulfocapsaceae</taxon>
        <taxon>Desulfotalea</taxon>
    </lineage>
</organism>
<name>Q6AIL9_DESPS</name>
<dbReference type="CDD" id="cd02440">
    <property type="entry name" value="AdoMet_MTases"/>
    <property type="match status" value="1"/>
</dbReference>
<accession>Q6AIL9</accession>
<proteinExistence type="predicted"/>
<evidence type="ECO:0000313" key="1">
    <source>
        <dbReference type="EMBL" id="CAG37811.1"/>
    </source>
</evidence>
<dbReference type="AlphaFoldDB" id="Q6AIL9"/>
<evidence type="ECO:0008006" key="3">
    <source>
        <dbReference type="Google" id="ProtNLM"/>
    </source>
</evidence>
<dbReference type="PANTHER" id="PTHR14614">
    <property type="entry name" value="HEPATOCELLULAR CARCINOMA-ASSOCIATED ANTIGEN"/>
    <property type="match status" value="1"/>
</dbReference>
<dbReference type="Gene3D" id="3.40.50.150">
    <property type="entry name" value="Vaccinia Virus protein VP39"/>
    <property type="match status" value="1"/>
</dbReference>
<dbReference type="InterPro" id="IPR019410">
    <property type="entry name" value="Methyltransf_16"/>
</dbReference>
<gene>
    <name evidence="1" type="ordered locus">DP3082</name>
</gene>
<dbReference type="SUPFAM" id="SSF53335">
    <property type="entry name" value="S-adenosyl-L-methionine-dependent methyltransferases"/>
    <property type="match status" value="1"/>
</dbReference>
<dbReference type="Proteomes" id="UP000000602">
    <property type="component" value="Chromosome"/>
</dbReference>
<sequence length="265" mass="30547">MVLFFYFYKFFKVLFMDIRNLPDAEREIYNRIKKKYRLTFDKLTVKDKTLRLLKIADLGEFIGDNPQLEKFLRGKMSDPQEFLQTLQDTDVSDFPFWIRLWDAAIVLSYLLTSLPQPQGKTLLELGAGLGAPGLAAASAGMDVTITDYEEMIVDFQRVSAAASGLTNVNFALFDWFAPPELKQYDILAAAEVVFREEFFEPLLNVFKKHLKPDGAIWLAHDASRRNLPKFLQLAKNDFDIAINKQEFKKEGKDIVIIVNRLTFKK</sequence>
<keyword evidence="2" id="KW-1185">Reference proteome</keyword>
<dbReference type="KEGG" id="dps:DP3082"/>
<dbReference type="EMBL" id="CR522870">
    <property type="protein sequence ID" value="CAG37811.1"/>
    <property type="molecule type" value="Genomic_DNA"/>
</dbReference>